<sequence>MALIYYLVPLDLRFHLQNWVYNHLLFAGSKWLCLFLVLIIPEFG</sequence>
<gene>
    <name evidence="2" type="ORF">HMPREF1074_02394</name>
</gene>
<feature type="transmembrane region" description="Helical" evidence="1">
    <location>
        <begin position="20"/>
        <end position="40"/>
    </location>
</feature>
<dbReference type="Proteomes" id="UP000003566">
    <property type="component" value="Unassembled WGS sequence"/>
</dbReference>
<evidence type="ECO:0000313" key="2">
    <source>
        <dbReference type="EMBL" id="EIY85985.1"/>
    </source>
</evidence>
<evidence type="ECO:0000313" key="3">
    <source>
        <dbReference type="Proteomes" id="UP000003566"/>
    </source>
</evidence>
<evidence type="ECO:0000256" key="1">
    <source>
        <dbReference type="SAM" id="Phobius"/>
    </source>
</evidence>
<keyword evidence="1" id="KW-0472">Membrane</keyword>
<dbReference type="EMBL" id="AGXE01000014">
    <property type="protein sequence ID" value="EIY85985.1"/>
    <property type="molecule type" value="Genomic_DNA"/>
</dbReference>
<protein>
    <submittedName>
        <fullName evidence="2">Uncharacterized protein</fullName>
    </submittedName>
</protein>
<dbReference type="HOGENOM" id="CLU_3212878_0_0_10"/>
<keyword evidence="1" id="KW-1133">Transmembrane helix</keyword>
<name>I9AE60_9BACE</name>
<accession>I9AE60</accession>
<keyword evidence="1" id="KW-0812">Transmembrane</keyword>
<reference evidence="2 3" key="1">
    <citation type="submission" date="2012-02" db="EMBL/GenBank/DDBJ databases">
        <title>The Genome Sequence of Bacteroides xylanisolvens CL03T12C04.</title>
        <authorList>
            <consortium name="The Broad Institute Genome Sequencing Platform"/>
            <person name="Earl A."/>
            <person name="Ward D."/>
            <person name="Feldgarden M."/>
            <person name="Gevers D."/>
            <person name="Zitomersky N.L."/>
            <person name="Coyne M.J."/>
            <person name="Comstock L.E."/>
            <person name="Young S.K."/>
            <person name="Zeng Q."/>
            <person name="Gargeya S."/>
            <person name="Fitzgerald M."/>
            <person name="Haas B."/>
            <person name="Abouelleil A."/>
            <person name="Alvarado L."/>
            <person name="Arachchi H.M."/>
            <person name="Berlin A."/>
            <person name="Chapman S.B."/>
            <person name="Gearin G."/>
            <person name="Goldberg J."/>
            <person name="Griggs A."/>
            <person name="Gujja S."/>
            <person name="Hansen M."/>
            <person name="Heiman D."/>
            <person name="Howarth C."/>
            <person name="Larimer J."/>
            <person name="Lui A."/>
            <person name="MacDonald P.J.P."/>
            <person name="McCowen C."/>
            <person name="Montmayeur A."/>
            <person name="Murphy C."/>
            <person name="Neiman D."/>
            <person name="Pearson M."/>
            <person name="Priest M."/>
            <person name="Roberts A."/>
            <person name="Saif S."/>
            <person name="Shea T."/>
            <person name="Sisk P."/>
            <person name="Stolte C."/>
            <person name="Sykes S."/>
            <person name="Wortman J."/>
            <person name="Nusbaum C."/>
            <person name="Birren B."/>
        </authorList>
    </citation>
    <scope>NUCLEOTIDE SEQUENCE [LARGE SCALE GENOMIC DNA]</scope>
    <source>
        <strain evidence="2 3">CL03T12C04</strain>
    </source>
</reference>
<organism evidence="2 3">
    <name type="scientific">Bacteroides xylanisolvens CL03T12C04</name>
    <dbReference type="NCBI Taxonomy" id="997892"/>
    <lineage>
        <taxon>Bacteria</taxon>
        <taxon>Pseudomonadati</taxon>
        <taxon>Bacteroidota</taxon>
        <taxon>Bacteroidia</taxon>
        <taxon>Bacteroidales</taxon>
        <taxon>Bacteroidaceae</taxon>
        <taxon>Bacteroides</taxon>
    </lineage>
</organism>
<dbReference type="AlphaFoldDB" id="I9AE60"/>
<comment type="caution">
    <text evidence="2">The sequence shown here is derived from an EMBL/GenBank/DDBJ whole genome shotgun (WGS) entry which is preliminary data.</text>
</comment>
<proteinExistence type="predicted"/>